<dbReference type="GO" id="GO:0097422">
    <property type="term" value="C:tubular endosome"/>
    <property type="evidence" value="ECO:0007669"/>
    <property type="project" value="TreeGrafter"/>
</dbReference>
<dbReference type="VEuPathDB" id="CryptoDB:Vbra_10542"/>
<feature type="domain" description="VPS9" evidence="2">
    <location>
        <begin position="235"/>
        <end position="386"/>
    </location>
</feature>
<dbReference type="SUPFAM" id="SSF109993">
    <property type="entry name" value="VPS9 domain"/>
    <property type="match status" value="1"/>
</dbReference>
<dbReference type="EMBL" id="CDMY01000989">
    <property type="protein sequence ID" value="CEM38530.1"/>
    <property type="molecule type" value="Genomic_DNA"/>
</dbReference>
<dbReference type="STRING" id="1169540.A0A0G4H4F5"/>
<dbReference type="PANTHER" id="PTHR24170:SF1">
    <property type="entry name" value="DOMAIN PROTEIN, PUTATIVE (AFU_ORTHOLOGUE AFUA_1G09870)-RELATED"/>
    <property type="match status" value="1"/>
</dbReference>
<organism evidence="3 4">
    <name type="scientific">Vitrella brassicaformis (strain CCMP3155)</name>
    <dbReference type="NCBI Taxonomy" id="1169540"/>
    <lineage>
        <taxon>Eukaryota</taxon>
        <taxon>Sar</taxon>
        <taxon>Alveolata</taxon>
        <taxon>Colpodellida</taxon>
        <taxon>Vitrellaceae</taxon>
        <taxon>Vitrella</taxon>
    </lineage>
</organism>
<dbReference type="GO" id="GO:0030133">
    <property type="term" value="C:transport vesicle"/>
    <property type="evidence" value="ECO:0007669"/>
    <property type="project" value="TreeGrafter"/>
</dbReference>
<dbReference type="AlphaFoldDB" id="A0A0G4H4F5"/>
<protein>
    <recommendedName>
        <fullName evidence="2">VPS9 domain-containing protein</fullName>
    </recommendedName>
</protein>
<dbReference type="InterPro" id="IPR037191">
    <property type="entry name" value="VPS9_dom_sf"/>
</dbReference>
<dbReference type="GO" id="GO:0005085">
    <property type="term" value="F:guanyl-nucleotide exchange factor activity"/>
    <property type="evidence" value="ECO:0007669"/>
    <property type="project" value="TreeGrafter"/>
</dbReference>
<evidence type="ECO:0000313" key="3">
    <source>
        <dbReference type="EMBL" id="CEM38530.1"/>
    </source>
</evidence>
<dbReference type="GO" id="GO:0005886">
    <property type="term" value="C:plasma membrane"/>
    <property type="evidence" value="ECO:0007669"/>
    <property type="project" value="TreeGrafter"/>
</dbReference>
<dbReference type="GO" id="GO:0045022">
    <property type="term" value="P:early endosome to late endosome transport"/>
    <property type="evidence" value="ECO:0007669"/>
    <property type="project" value="TreeGrafter"/>
</dbReference>
<dbReference type="GO" id="GO:0005769">
    <property type="term" value="C:early endosome"/>
    <property type="evidence" value="ECO:0007669"/>
    <property type="project" value="TreeGrafter"/>
</dbReference>
<reference evidence="3 4" key="1">
    <citation type="submission" date="2014-11" db="EMBL/GenBank/DDBJ databases">
        <authorList>
            <person name="Zhu J."/>
            <person name="Qi W."/>
            <person name="Song R."/>
        </authorList>
    </citation>
    <scope>NUCLEOTIDE SEQUENCE [LARGE SCALE GENOMIC DNA]</scope>
</reference>
<dbReference type="Proteomes" id="UP000041254">
    <property type="component" value="Unassembled WGS sequence"/>
</dbReference>
<dbReference type="PROSITE" id="PS51205">
    <property type="entry name" value="VPS9"/>
    <property type="match status" value="1"/>
</dbReference>
<dbReference type="InParanoid" id="A0A0G4H4F5"/>
<name>A0A0G4H4F5_VITBC</name>
<dbReference type="OrthoDB" id="411646at2759"/>
<dbReference type="PANTHER" id="PTHR24170">
    <property type="entry name" value="ANKYRIN REPEAT DOMAIN-CONTAINING PROTEIN 27"/>
    <property type="match status" value="1"/>
</dbReference>
<gene>
    <name evidence="3" type="ORF">Vbra_10542</name>
</gene>
<evidence type="ECO:0000313" key="4">
    <source>
        <dbReference type="Proteomes" id="UP000041254"/>
    </source>
</evidence>
<dbReference type="InterPro" id="IPR003123">
    <property type="entry name" value="VPS9"/>
</dbReference>
<accession>A0A0G4H4F5</accession>
<proteinExistence type="predicted"/>
<dbReference type="GO" id="GO:0005770">
    <property type="term" value="C:late endosome"/>
    <property type="evidence" value="ECO:0007669"/>
    <property type="project" value="TreeGrafter"/>
</dbReference>
<dbReference type="PhylomeDB" id="A0A0G4H4F5"/>
<dbReference type="Gene3D" id="1.20.1050.80">
    <property type="entry name" value="VPS9 domain"/>
    <property type="match status" value="1"/>
</dbReference>
<dbReference type="OMA" id="PREAQFD"/>
<feature type="region of interest" description="Disordered" evidence="1">
    <location>
        <begin position="127"/>
        <end position="158"/>
    </location>
</feature>
<dbReference type="Pfam" id="PF02204">
    <property type="entry name" value="VPS9"/>
    <property type="match status" value="1"/>
</dbReference>
<dbReference type="InterPro" id="IPR051248">
    <property type="entry name" value="UPF0507/Ank_repeat_27"/>
</dbReference>
<sequence length="386" mass="42915">MSAGVPGGEDLSSNPFLTVLRQNFDKLYKFVAEKQTILLLPCASSLLGVHITQVLIETHILQATHIPGHFLNVIGQGVEIRNSCVFTSFGFKEQRVCAVVQEESLYDHGNTFKVVCIDRPLQGRFESTGTVSGRGTTSRGRNSSRSGSQGSPSAAAMSTAAAVEQTVHEWFQLDQTLQKSLSRTLRRFENTYVLVAGLEDDVAYRLQEICSEAVREYVYSQLHPFLWDHLTKALSDKEAIVQRKLKSLAVSRQFFDYFQIPSALRDVNLQPPADKLKELEDLASPHEKLDCIRDSCQLIHRSVEEHTKKAARGAVQSRRPVEITADDVLGLFIGALAMSGLVQVLSHAALVDLHMSQKPSESRLAESSYFFSTFHAALSFLLHTHD</sequence>
<evidence type="ECO:0000256" key="1">
    <source>
        <dbReference type="SAM" id="MobiDB-lite"/>
    </source>
</evidence>
<keyword evidence="4" id="KW-1185">Reference proteome</keyword>
<dbReference type="GO" id="GO:0000149">
    <property type="term" value="F:SNARE binding"/>
    <property type="evidence" value="ECO:0007669"/>
    <property type="project" value="TreeGrafter"/>
</dbReference>
<evidence type="ECO:0000259" key="2">
    <source>
        <dbReference type="PROSITE" id="PS51205"/>
    </source>
</evidence>